<dbReference type="KEGG" id="apln:108741957"/>
<evidence type="ECO:0000313" key="3">
    <source>
        <dbReference type="Proteomes" id="UP000192223"/>
    </source>
</evidence>
<sequence>MKHLFTLFVSVYVCFFQVNTIEGRGLTSLGGLFSGLSGGGDSSPLGKTGKATQPTNTECQDGSRGSNSGSGTGGASTATTGNGCQGDNCGTGTGCQGDNCGTGTGCQGDNCGTGTGCQGDNCGTGTGCQGDNCGTGTADFTGATATAESMKKTVVMEKKTEHEMFAVVQDVKFREVADSGNMGEGCQDDDCGIGTGCQDDDC</sequence>
<dbReference type="GeneID" id="108741957"/>
<gene>
    <name evidence="4 5" type="primary">LOC108741957</name>
</gene>
<evidence type="ECO:0000256" key="1">
    <source>
        <dbReference type="SAM" id="MobiDB-lite"/>
    </source>
</evidence>
<feature type="signal peptide" evidence="2">
    <location>
        <begin position="1"/>
        <end position="23"/>
    </location>
</feature>
<feature type="compositionally biased region" description="Polar residues" evidence="1">
    <location>
        <begin position="50"/>
        <end position="60"/>
    </location>
</feature>
<feature type="chain" id="PRO_5044657286" evidence="2">
    <location>
        <begin position="24"/>
        <end position="202"/>
    </location>
</feature>
<proteinExistence type="predicted"/>
<evidence type="ECO:0000313" key="4">
    <source>
        <dbReference type="RefSeq" id="XP_025835329.1"/>
    </source>
</evidence>
<protein>
    <submittedName>
        <fullName evidence="4">Jacalin-related lectin 34-like isoform X1</fullName>
    </submittedName>
    <submittedName>
        <fullName evidence="5">Jacalin-related lectin 34-like isoform X2</fullName>
    </submittedName>
</protein>
<evidence type="ECO:0000313" key="5">
    <source>
        <dbReference type="RefSeq" id="XP_025835330.1"/>
    </source>
</evidence>
<organism evidence="3 5">
    <name type="scientific">Agrilus planipennis</name>
    <name type="common">Emerald ash borer</name>
    <name type="synonym">Agrilus marcopoli</name>
    <dbReference type="NCBI Taxonomy" id="224129"/>
    <lineage>
        <taxon>Eukaryota</taxon>
        <taxon>Metazoa</taxon>
        <taxon>Ecdysozoa</taxon>
        <taxon>Arthropoda</taxon>
        <taxon>Hexapoda</taxon>
        <taxon>Insecta</taxon>
        <taxon>Pterygota</taxon>
        <taxon>Neoptera</taxon>
        <taxon>Endopterygota</taxon>
        <taxon>Coleoptera</taxon>
        <taxon>Polyphaga</taxon>
        <taxon>Elateriformia</taxon>
        <taxon>Buprestoidea</taxon>
        <taxon>Buprestidae</taxon>
        <taxon>Agrilinae</taxon>
        <taxon>Agrilus</taxon>
    </lineage>
</organism>
<dbReference type="Proteomes" id="UP000192223">
    <property type="component" value="Unplaced"/>
</dbReference>
<dbReference type="RefSeq" id="XP_025835329.1">
    <property type="nucleotide sequence ID" value="XM_025979544.1"/>
</dbReference>
<reference evidence="4 5" key="1">
    <citation type="submission" date="2025-04" db="UniProtKB">
        <authorList>
            <consortium name="RefSeq"/>
        </authorList>
    </citation>
    <scope>IDENTIFICATION</scope>
    <source>
        <tissue evidence="4 5">Entire body</tissue>
    </source>
</reference>
<keyword evidence="2" id="KW-0732">Signal</keyword>
<evidence type="ECO:0000256" key="2">
    <source>
        <dbReference type="SAM" id="SignalP"/>
    </source>
</evidence>
<name>A0A7F5RHH2_AGRPL</name>
<dbReference type="AlphaFoldDB" id="A0A7F5RHH2"/>
<dbReference type="RefSeq" id="XP_025835330.1">
    <property type="nucleotide sequence ID" value="XM_025979545.1"/>
</dbReference>
<keyword evidence="3" id="KW-1185">Reference proteome</keyword>
<accession>A0A7F5RHH2</accession>
<feature type="region of interest" description="Disordered" evidence="1">
    <location>
        <begin position="43"/>
        <end position="77"/>
    </location>
</feature>